<feature type="transmembrane region" description="Helical" evidence="1">
    <location>
        <begin position="123"/>
        <end position="141"/>
    </location>
</feature>
<organism evidence="2 3">
    <name type="scientific">Polyplosphaeria fusca</name>
    <dbReference type="NCBI Taxonomy" id="682080"/>
    <lineage>
        <taxon>Eukaryota</taxon>
        <taxon>Fungi</taxon>
        <taxon>Dikarya</taxon>
        <taxon>Ascomycota</taxon>
        <taxon>Pezizomycotina</taxon>
        <taxon>Dothideomycetes</taxon>
        <taxon>Pleosporomycetidae</taxon>
        <taxon>Pleosporales</taxon>
        <taxon>Tetraplosphaeriaceae</taxon>
        <taxon>Polyplosphaeria</taxon>
    </lineage>
</organism>
<evidence type="ECO:0000313" key="2">
    <source>
        <dbReference type="EMBL" id="KAF2728576.1"/>
    </source>
</evidence>
<keyword evidence="1" id="KW-1133">Transmembrane helix</keyword>
<gene>
    <name evidence="2" type="ORF">EJ04DRAFT_449038</name>
</gene>
<evidence type="ECO:0000256" key="1">
    <source>
        <dbReference type="SAM" id="Phobius"/>
    </source>
</evidence>
<dbReference type="AlphaFoldDB" id="A0A9P4QPL4"/>
<name>A0A9P4QPL4_9PLEO</name>
<dbReference type="InterPro" id="IPR011051">
    <property type="entry name" value="RmlC_Cupin_sf"/>
</dbReference>
<keyword evidence="1" id="KW-0472">Membrane</keyword>
<proteinExistence type="predicted"/>
<dbReference type="Gene3D" id="2.60.120.10">
    <property type="entry name" value="Jelly Rolls"/>
    <property type="match status" value="1"/>
</dbReference>
<keyword evidence="1" id="KW-0812">Transmembrane</keyword>
<evidence type="ECO:0000313" key="3">
    <source>
        <dbReference type="Proteomes" id="UP000799444"/>
    </source>
</evidence>
<dbReference type="Proteomes" id="UP000799444">
    <property type="component" value="Unassembled WGS sequence"/>
</dbReference>
<reference evidence="2" key="1">
    <citation type="journal article" date="2020" name="Stud. Mycol.">
        <title>101 Dothideomycetes genomes: a test case for predicting lifestyles and emergence of pathogens.</title>
        <authorList>
            <person name="Haridas S."/>
            <person name="Albert R."/>
            <person name="Binder M."/>
            <person name="Bloem J."/>
            <person name="Labutti K."/>
            <person name="Salamov A."/>
            <person name="Andreopoulos B."/>
            <person name="Baker S."/>
            <person name="Barry K."/>
            <person name="Bills G."/>
            <person name="Bluhm B."/>
            <person name="Cannon C."/>
            <person name="Castanera R."/>
            <person name="Culley D."/>
            <person name="Daum C."/>
            <person name="Ezra D."/>
            <person name="Gonzalez J."/>
            <person name="Henrissat B."/>
            <person name="Kuo A."/>
            <person name="Liang C."/>
            <person name="Lipzen A."/>
            <person name="Lutzoni F."/>
            <person name="Magnuson J."/>
            <person name="Mondo S."/>
            <person name="Nolan M."/>
            <person name="Ohm R."/>
            <person name="Pangilinan J."/>
            <person name="Park H.-J."/>
            <person name="Ramirez L."/>
            <person name="Alfaro M."/>
            <person name="Sun H."/>
            <person name="Tritt A."/>
            <person name="Yoshinaga Y."/>
            <person name="Zwiers L.-H."/>
            <person name="Turgeon B."/>
            <person name="Goodwin S."/>
            <person name="Spatafora J."/>
            <person name="Crous P."/>
            <person name="Grigoriev I."/>
        </authorList>
    </citation>
    <scope>NUCLEOTIDE SEQUENCE</scope>
    <source>
        <strain evidence="2">CBS 125425</strain>
    </source>
</reference>
<dbReference type="OrthoDB" id="504210at2759"/>
<sequence>MIYPSPANDYRTATVVVAPGSKWHVGAHWHEAYDEVMRIAKGRAKIRLGNTFRVIGPEDGEIFIPKFVVHDIMRADVDAKVGEGDDEELWIEERGEPVDGSKEVFFRNVFSVMADREKFGWKMPLQLLLTLIYTDGYLVILPGPARFWFTYGLYAMMRPLLFWLGLKPFYDEYTPERLRGIASELAARKSKEQ</sequence>
<dbReference type="EMBL" id="ML996274">
    <property type="protein sequence ID" value="KAF2728576.1"/>
    <property type="molecule type" value="Genomic_DNA"/>
</dbReference>
<comment type="caution">
    <text evidence="2">The sequence shown here is derived from an EMBL/GenBank/DDBJ whole genome shotgun (WGS) entry which is preliminary data.</text>
</comment>
<dbReference type="SUPFAM" id="SSF51182">
    <property type="entry name" value="RmlC-like cupins"/>
    <property type="match status" value="1"/>
</dbReference>
<keyword evidence="3" id="KW-1185">Reference proteome</keyword>
<dbReference type="InterPro" id="IPR014710">
    <property type="entry name" value="RmlC-like_jellyroll"/>
</dbReference>
<accession>A0A9P4QPL4</accession>
<protein>
    <submittedName>
        <fullName evidence="2">Uncharacterized protein</fullName>
    </submittedName>
</protein>